<dbReference type="Proteomes" id="UP000298484">
    <property type="component" value="Unassembled WGS sequence"/>
</dbReference>
<evidence type="ECO:0000313" key="1">
    <source>
        <dbReference type="EMBL" id="TFJ92339.1"/>
    </source>
</evidence>
<proteinExistence type="predicted"/>
<comment type="caution">
    <text evidence="1">The sequence shown here is derived from an EMBL/GenBank/DDBJ whole genome shotgun (WGS) entry which is preliminary data.</text>
</comment>
<accession>A0A4Y9A912</accession>
<dbReference type="AlphaFoldDB" id="A0A4Y9A912"/>
<sequence length="99" mass="11524">MNFQQAPHGGLFKLVYTKEYAGDIRLYVMVETDDGMQKRAYSWSKVSDMHHEGLRHYLLSLEEGIVSGLYDIDKFSDISHCFFVPSFVIYKSLLDNHSR</sequence>
<protein>
    <submittedName>
        <fullName evidence="1">Uncharacterized protein</fullName>
    </submittedName>
</protein>
<name>A0A4Y9A912_9BACI</name>
<gene>
    <name evidence="1" type="ORF">E4U82_12865</name>
</gene>
<dbReference type="OrthoDB" id="2972853at2"/>
<evidence type="ECO:0000313" key="2">
    <source>
        <dbReference type="Proteomes" id="UP000298484"/>
    </source>
</evidence>
<organism evidence="1 2">
    <name type="scientific">Lentibacillus salicampi</name>
    <dbReference type="NCBI Taxonomy" id="175306"/>
    <lineage>
        <taxon>Bacteria</taxon>
        <taxon>Bacillati</taxon>
        <taxon>Bacillota</taxon>
        <taxon>Bacilli</taxon>
        <taxon>Bacillales</taxon>
        <taxon>Bacillaceae</taxon>
        <taxon>Lentibacillus</taxon>
    </lineage>
</organism>
<dbReference type="EMBL" id="SRHY01000024">
    <property type="protein sequence ID" value="TFJ92339.1"/>
    <property type="molecule type" value="Genomic_DNA"/>
</dbReference>
<keyword evidence="2" id="KW-1185">Reference proteome</keyword>
<reference evidence="1 2" key="1">
    <citation type="submission" date="2019-03" db="EMBL/GenBank/DDBJ databases">
        <title>Genome sequence of Lentibacillus salicampi ATCC BAA-719.</title>
        <authorList>
            <person name="Maclea K.S."/>
            <person name="Simoes Junior M."/>
        </authorList>
    </citation>
    <scope>NUCLEOTIDE SEQUENCE [LARGE SCALE GENOMIC DNA]</scope>
    <source>
        <strain evidence="1 2">ATCC BAA-719</strain>
    </source>
</reference>
<dbReference type="RefSeq" id="WP_135110575.1">
    <property type="nucleotide sequence ID" value="NZ_SRHY01000024.1"/>
</dbReference>